<keyword evidence="4" id="KW-1185">Reference proteome</keyword>
<reference evidence="3 4" key="1">
    <citation type="submission" date="2018-03" db="EMBL/GenBank/DDBJ databases">
        <title>Genomic Encyclopedia of Type Strains, Phase III (KMG-III): the genomes of soil and plant-associated and newly described type strains.</title>
        <authorList>
            <person name="Whitman W."/>
        </authorList>
    </citation>
    <scope>NUCLEOTIDE SEQUENCE [LARGE SCALE GENOMIC DNA]</scope>
    <source>
        <strain evidence="3 4">CGMCC 4.7067</strain>
    </source>
</reference>
<evidence type="ECO:0000256" key="1">
    <source>
        <dbReference type="SAM" id="MobiDB-lite"/>
    </source>
</evidence>
<protein>
    <submittedName>
        <fullName evidence="3">Uncharacterized protein</fullName>
    </submittedName>
</protein>
<evidence type="ECO:0000313" key="3">
    <source>
        <dbReference type="EMBL" id="PRY56414.1"/>
    </source>
</evidence>
<accession>A0A2T0UEW3</accession>
<feature type="transmembrane region" description="Helical" evidence="2">
    <location>
        <begin position="68"/>
        <end position="89"/>
    </location>
</feature>
<sequence length="749" mass="80401">MTDQLASPPPAAPPGAAPRPAPARPRGRFAAWVASWDWASHPPGWVVVNLASLLALTTWIGHRADLPWTVALIVGAVGAAAAAGAAMIAEDGPAVIWWRVACWLVPALWAVPALVWSPFQPFVLGAAVALAIAAYLIGKAIRLARRTAKAAALGLAAKRAGMTPEALKVAPADAVWKGEDPASTDEAALAANWEARIARVCRIKGVRVERVGIWRQGNGYTVIVKLPPGGTSAQDIARCAEGLAEDAQLASDCGVTVKPGHQGRRGYAEILVTHRNAMADTYPAPRDYTPVSIYDRAVLGILPDGAAIRIAFKWLWFVISGQTDAGKTSILHLILMWFGRCADTLPWVIDVGGGGGLARPWVRPWFEGRTKDPAVDWVATTDAEADLMCDVALAILKGRKRVYANDLDDGKIRCSPDLPHIAIVSDETATLPERVKSKLVAINQQGRASGVRGGTGVLRATAEDLPTAIKKHSRFRIGMRVSDRDEIRYLFDTPGKVDPALADWQGSGWVEHQDEDADGNPVGRKYLTPFKALFTPDAQIDEAAVAVGHFQPKLDAPSVALADSVSRTTRAYTDRWARTLPTLFLLDDAPAGPAPEADPERAARIAEAEADQARRHAEGGTITERLARLNELSQKITSGTEAEPTPEETPEVDLTQFTELTRGLEITFTDNLASVLAAVDAAGPDGTTPVKILEWVNHWREPGQQITAKTVQRKLGDLVESKAVIRTGRGTYVAAKTDTDQEGPTTDDR</sequence>
<organism evidence="3 4">
    <name type="scientific">Glycomyces artemisiae</name>
    <dbReference type="NCBI Taxonomy" id="1076443"/>
    <lineage>
        <taxon>Bacteria</taxon>
        <taxon>Bacillati</taxon>
        <taxon>Actinomycetota</taxon>
        <taxon>Actinomycetes</taxon>
        <taxon>Glycomycetales</taxon>
        <taxon>Glycomycetaceae</taxon>
        <taxon>Glycomyces</taxon>
    </lineage>
</organism>
<dbReference type="EMBL" id="PVTJ01000009">
    <property type="protein sequence ID" value="PRY56414.1"/>
    <property type="molecule type" value="Genomic_DNA"/>
</dbReference>
<feature type="compositionally biased region" description="Pro residues" evidence="1">
    <location>
        <begin position="7"/>
        <end position="23"/>
    </location>
</feature>
<proteinExistence type="predicted"/>
<feature type="transmembrane region" description="Helical" evidence="2">
    <location>
        <begin position="122"/>
        <end position="141"/>
    </location>
</feature>
<feature type="transmembrane region" description="Helical" evidence="2">
    <location>
        <begin position="44"/>
        <end position="62"/>
    </location>
</feature>
<name>A0A2T0UEW3_9ACTN</name>
<evidence type="ECO:0000256" key="2">
    <source>
        <dbReference type="SAM" id="Phobius"/>
    </source>
</evidence>
<feature type="transmembrane region" description="Helical" evidence="2">
    <location>
        <begin position="96"/>
        <end position="116"/>
    </location>
</feature>
<dbReference type="AlphaFoldDB" id="A0A2T0UEW3"/>
<comment type="caution">
    <text evidence="3">The sequence shown here is derived from an EMBL/GenBank/DDBJ whole genome shotgun (WGS) entry which is preliminary data.</text>
</comment>
<feature type="region of interest" description="Disordered" evidence="1">
    <location>
        <begin position="1"/>
        <end position="23"/>
    </location>
</feature>
<dbReference type="RefSeq" id="WP_106365845.1">
    <property type="nucleotide sequence ID" value="NZ_PVTJ01000009.1"/>
</dbReference>
<dbReference type="OrthoDB" id="3315119at2"/>
<gene>
    <name evidence="3" type="ORF">B0I28_10963</name>
</gene>
<dbReference type="InterPro" id="IPR027417">
    <property type="entry name" value="P-loop_NTPase"/>
</dbReference>
<keyword evidence="2" id="KW-0812">Transmembrane</keyword>
<keyword evidence="2" id="KW-1133">Transmembrane helix</keyword>
<dbReference type="Proteomes" id="UP000238176">
    <property type="component" value="Unassembled WGS sequence"/>
</dbReference>
<evidence type="ECO:0000313" key="4">
    <source>
        <dbReference type="Proteomes" id="UP000238176"/>
    </source>
</evidence>
<keyword evidence="2" id="KW-0472">Membrane</keyword>
<dbReference type="Gene3D" id="3.40.50.300">
    <property type="entry name" value="P-loop containing nucleotide triphosphate hydrolases"/>
    <property type="match status" value="1"/>
</dbReference>